<dbReference type="AlphaFoldDB" id="A0A8H7VVA5"/>
<dbReference type="EMBL" id="JAEPRE010000470">
    <property type="protein sequence ID" value="KAG2228444.1"/>
    <property type="molecule type" value="Genomic_DNA"/>
</dbReference>
<comment type="caution">
    <text evidence="2">The sequence shown here is derived from an EMBL/GenBank/DDBJ whole genome shotgun (WGS) entry which is preliminary data.</text>
</comment>
<evidence type="ECO:0000313" key="3">
    <source>
        <dbReference type="Proteomes" id="UP000613177"/>
    </source>
</evidence>
<feature type="region of interest" description="Disordered" evidence="1">
    <location>
        <begin position="99"/>
        <end position="212"/>
    </location>
</feature>
<protein>
    <submittedName>
        <fullName evidence="2">Uncharacterized protein</fullName>
    </submittedName>
</protein>
<dbReference type="Proteomes" id="UP000613177">
    <property type="component" value="Unassembled WGS sequence"/>
</dbReference>
<name>A0A8H7VVA5_9FUNG</name>
<feature type="non-terminal residue" evidence="2">
    <location>
        <position position="1"/>
    </location>
</feature>
<accession>A0A8H7VVA5</accession>
<proteinExistence type="predicted"/>
<feature type="compositionally biased region" description="Polar residues" evidence="1">
    <location>
        <begin position="135"/>
        <end position="155"/>
    </location>
</feature>
<feature type="compositionally biased region" description="Low complexity" evidence="1">
    <location>
        <begin position="124"/>
        <end position="134"/>
    </location>
</feature>
<reference evidence="2" key="1">
    <citation type="submission" date="2021-01" db="EMBL/GenBank/DDBJ databases">
        <title>Metabolic potential, ecology and presence of endohyphal bacteria is reflected in genomic diversity of Mucoromycotina.</title>
        <authorList>
            <person name="Muszewska A."/>
            <person name="Okrasinska A."/>
            <person name="Steczkiewicz K."/>
            <person name="Drgas O."/>
            <person name="Orlowska M."/>
            <person name="Perlinska-Lenart U."/>
            <person name="Aleksandrzak-Piekarczyk T."/>
            <person name="Szatraj K."/>
            <person name="Zielenkiewicz U."/>
            <person name="Pilsyk S."/>
            <person name="Malc E."/>
            <person name="Mieczkowski P."/>
            <person name="Kruszewska J.S."/>
            <person name="Biernat P."/>
            <person name="Pawlowska J."/>
        </authorList>
    </citation>
    <scope>NUCLEOTIDE SEQUENCE</scope>
    <source>
        <strain evidence="2">WA0000018081</strain>
    </source>
</reference>
<gene>
    <name evidence="2" type="ORF">INT48_000426</name>
</gene>
<feature type="compositionally biased region" description="Polar residues" evidence="1">
    <location>
        <begin position="106"/>
        <end position="123"/>
    </location>
</feature>
<evidence type="ECO:0000313" key="2">
    <source>
        <dbReference type="EMBL" id="KAG2228444.1"/>
    </source>
</evidence>
<organism evidence="2 3">
    <name type="scientific">Thamnidium elegans</name>
    <dbReference type="NCBI Taxonomy" id="101142"/>
    <lineage>
        <taxon>Eukaryota</taxon>
        <taxon>Fungi</taxon>
        <taxon>Fungi incertae sedis</taxon>
        <taxon>Mucoromycota</taxon>
        <taxon>Mucoromycotina</taxon>
        <taxon>Mucoromycetes</taxon>
        <taxon>Mucorales</taxon>
        <taxon>Mucorineae</taxon>
        <taxon>Mucoraceae</taxon>
        <taxon>Thamnidium</taxon>
    </lineage>
</organism>
<evidence type="ECO:0000256" key="1">
    <source>
        <dbReference type="SAM" id="MobiDB-lite"/>
    </source>
</evidence>
<keyword evidence="3" id="KW-1185">Reference proteome</keyword>
<sequence length="212" mass="24711">YKKQLYLATVNINENHKSHTETYANVISPSIANLTAKLEALELHSLIPGSGSNGKIDNDISQTQTIKSLMSDNDFKSFIKNIVQEVNNEKVSSYIPYKNNRKPIYNNENYYNDKSNYSYQKSYNRNNMSFNNDNDPQVQRYNQSSNPGNSVNNGQPYNNRSYNNYPPRHNYNQPPQHGYVPNQNPQRYNQTNQPQNNYNRNNYQADNHNQKN</sequence>
<feature type="compositionally biased region" description="Low complexity" evidence="1">
    <location>
        <begin position="156"/>
        <end position="212"/>
    </location>
</feature>